<reference evidence="2 3" key="1">
    <citation type="submission" date="2019-08" db="EMBL/GenBank/DDBJ databases">
        <title>Formosa sediminis sp. nov., isolated from marine sediment.</title>
        <authorList>
            <person name="Cao W.R."/>
        </authorList>
    </citation>
    <scope>NUCLEOTIDE SEQUENCE [LARGE SCALE GENOMIC DNA]</scope>
    <source>
        <strain evidence="2 3">1494</strain>
    </source>
</reference>
<dbReference type="Proteomes" id="UP000324550">
    <property type="component" value="Unassembled WGS sequence"/>
</dbReference>
<name>A0A5D0G1R9_9FLAO</name>
<feature type="signal peptide" evidence="1">
    <location>
        <begin position="1"/>
        <end position="20"/>
    </location>
</feature>
<accession>A0A5D0G1R9</accession>
<evidence type="ECO:0000313" key="2">
    <source>
        <dbReference type="EMBL" id="TYA52259.1"/>
    </source>
</evidence>
<organism evidence="2 3">
    <name type="scientific">Formosa maritima</name>
    <dbReference type="NCBI Taxonomy" id="2592046"/>
    <lineage>
        <taxon>Bacteria</taxon>
        <taxon>Pseudomonadati</taxon>
        <taxon>Bacteroidota</taxon>
        <taxon>Flavobacteriia</taxon>
        <taxon>Flavobacteriales</taxon>
        <taxon>Flavobacteriaceae</taxon>
        <taxon>Formosa</taxon>
    </lineage>
</organism>
<protein>
    <recommendedName>
        <fullName evidence="4">Lipoprotein</fullName>
    </recommendedName>
</protein>
<dbReference type="RefSeq" id="WP_148457110.1">
    <property type="nucleotide sequence ID" value="NZ_VSFC01000062.1"/>
</dbReference>
<comment type="caution">
    <text evidence="2">The sequence shown here is derived from an EMBL/GenBank/DDBJ whole genome shotgun (WGS) entry which is preliminary data.</text>
</comment>
<evidence type="ECO:0000256" key="1">
    <source>
        <dbReference type="SAM" id="SignalP"/>
    </source>
</evidence>
<evidence type="ECO:0000313" key="3">
    <source>
        <dbReference type="Proteomes" id="UP000324550"/>
    </source>
</evidence>
<proteinExistence type="predicted"/>
<dbReference type="AlphaFoldDB" id="A0A5D0G1R9"/>
<gene>
    <name evidence="2" type="ORF">FVF61_13025</name>
</gene>
<keyword evidence="1" id="KW-0732">Signal</keyword>
<feature type="chain" id="PRO_5022683342" description="Lipoprotein" evidence="1">
    <location>
        <begin position="21"/>
        <end position="145"/>
    </location>
</feature>
<keyword evidence="3" id="KW-1185">Reference proteome</keyword>
<dbReference type="EMBL" id="VSFC01000062">
    <property type="protein sequence ID" value="TYA52259.1"/>
    <property type="molecule type" value="Genomic_DNA"/>
</dbReference>
<sequence>MKTFKFINFFLILISFFCVSQEKNQEIYIQEIENNKELKYVLTYAESIIRKNDTNQNFFLKGLKLPSNTEIPEEDGHEKMEYFYFFVSSYDEYPEIEGKLYKTISFINPNLISVSFEERMVLIKIEVVEKELIDKKDIIIKIPLY</sequence>
<evidence type="ECO:0008006" key="4">
    <source>
        <dbReference type="Google" id="ProtNLM"/>
    </source>
</evidence>